<dbReference type="AlphaFoldDB" id="A0A453P1G3"/>
<reference evidence="2" key="2">
    <citation type="journal article" date="2017" name="Nat. Plants">
        <title>The Aegilops tauschii genome reveals multiple impacts of transposons.</title>
        <authorList>
            <person name="Zhao G."/>
            <person name="Zou C."/>
            <person name="Li K."/>
            <person name="Wang K."/>
            <person name="Li T."/>
            <person name="Gao L."/>
            <person name="Zhang X."/>
            <person name="Wang H."/>
            <person name="Yang Z."/>
            <person name="Liu X."/>
            <person name="Jiang W."/>
            <person name="Mao L."/>
            <person name="Kong X."/>
            <person name="Jiao Y."/>
            <person name="Jia J."/>
        </authorList>
    </citation>
    <scope>NUCLEOTIDE SEQUENCE [LARGE SCALE GENOMIC DNA]</scope>
    <source>
        <strain evidence="2">cv. AL8/78</strain>
    </source>
</reference>
<proteinExistence type="predicted"/>
<reference evidence="1" key="3">
    <citation type="journal article" date="2017" name="Nature">
        <title>Genome sequence of the progenitor of the wheat D genome Aegilops tauschii.</title>
        <authorList>
            <person name="Luo M.C."/>
            <person name="Gu Y.Q."/>
            <person name="Puiu D."/>
            <person name="Wang H."/>
            <person name="Twardziok S.O."/>
            <person name="Deal K.R."/>
            <person name="Huo N."/>
            <person name="Zhu T."/>
            <person name="Wang L."/>
            <person name="Wang Y."/>
            <person name="McGuire P.E."/>
            <person name="Liu S."/>
            <person name="Long H."/>
            <person name="Ramasamy R.K."/>
            <person name="Rodriguez J.C."/>
            <person name="Van S.L."/>
            <person name="Yuan L."/>
            <person name="Wang Z."/>
            <person name="Xia Z."/>
            <person name="Xiao L."/>
            <person name="Anderson O.D."/>
            <person name="Ouyang S."/>
            <person name="Liang Y."/>
            <person name="Zimin A.V."/>
            <person name="Pertea G."/>
            <person name="Qi P."/>
            <person name="Bennetzen J.L."/>
            <person name="Dai X."/>
            <person name="Dawson M.W."/>
            <person name="Muller H.G."/>
            <person name="Kugler K."/>
            <person name="Rivarola-Duarte L."/>
            <person name="Spannagl M."/>
            <person name="Mayer K.F.X."/>
            <person name="Lu F.H."/>
            <person name="Bevan M.W."/>
            <person name="Leroy P."/>
            <person name="Li P."/>
            <person name="You F.M."/>
            <person name="Sun Q."/>
            <person name="Liu Z."/>
            <person name="Lyons E."/>
            <person name="Wicker T."/>
            <person name="Salzberg S.L."/>
            <person name="Devos K.M."/>
            <person name="Dvorak J."/>
        </authorList>
    </citation>
    <scope>NUCLEOTIDE SEQUENCE [LARGE SCALE GENOMIC DNA]</scope>
    <source>
        <strain evidence="1">cv. AL8/78</strain>
    </source>
</reference>
<keyword evidence="2" id="KW-1185">Reference proteome</keyword>
<accession>A0A453P1G3</accession>
<evidence type="ECO:0000313" key="2">
    <source>
        <dbReference type="Proteomes" id="UP000015105"/>
    </source>
</evidence>
<dbReference type="Gramene" id="AET6Gv20569500.21">
    <property type="protein sequence ID" value="AET6Gv20569500.21"/>
    <property type="gene ID" value="AET6Gv20569500"/>
</dbReference>
<dbReference type="Proteomes" id="UP000015105">
    <property type="component" value="Chromosome 6D"/>
</dbReference>
<dbReference type="EnsemblPlants" id="AET6Gv20569500.21">
    <property type="protein sequence ID" value="AET6Gv20569500.21"/>
    <property type="gene ID" value="AET6Gv20569500"/>
</dbReference>
<name>A0A453P1G3_AEGTS</name>
<reference evidence="2" key="1">
    <citation type="journal article" date="2014" name="Science">
        <title>Ancient hybridizations among the ancestral genomes of bread wheat.</title>
        <authorList>
            <consortium name="International Wheat Genome Sequencing Consortium,"/>
            <person name="Marcussen T."/>
            <person name="Sandve S.R."/>
            <person name="Heier L."/>
            <person name="Spannagl M."/>
            <person name="Pfeifer M."/>
            <person name="Jakobsen K.S."/>
            <person name="Wulff B.B."/>
            <person name="Steuernagel B."/>
            <person name="Mayer K.F."/>
            <person name="Olsen O.A."/>
        </authorList>
    </citation>
    <scope>NUCLEOTIDE SEQUENCE [LARGE SCALE GENOMIC DNA]</scope>
    <source>
        <strain evidence="2">cv. AL8/78</strain>
    </source>
</reference>
<sequence>MQRNGVMECTACRSRLVAPSPRSVSRAYDKHHNKITSKFRALKFLLVVGDCMLVGL</sequence>
<reference evidence="1" key="5">
    <citation type="journal article" date="2021" name="G3 (Bethesda)">
        <title>Aegilops tauschii genome assembly Aet v5.0 features greater sequence contiguity and improved annotation.</title>
        <authorList>
            <person name="Wang L."/>
            <person name="Zhu T."/>
            <person name="Rodriguez J.C."/>
            <person name="Deal K.R."/>
            <person name="Dubcovsky J."/>
            <person name="McGuire P.E."/>
            <person name="Lux T."/>
            <person name="Spannagl M."/>
            <person name="Mayer K.F.X."/>
            <person name="Baldrich P."/>
            <person name="Meyers B.C."/>
            <person name="Huo N."/>
            <person name="Gu Y.Q."/>
            <person name="Zhou H."/>
            <person name="Devos K.M."/>
            <person name="Bennetzen J.L."/>
            <person name="Unver T."/>
            <person name="Budak H."/>
            <person name="Gulick P.J."/>
            <person name="Galiba G."/>
            <person name="Kalapos B."/>
            <person name="Nelson D.R."/>
            <person name="Li P."/>
            <person name="You F.M."/>
            <person name="Luo M.C."/>
            <person name="Dvorak J."/>
        </authorList>
    </citation>
    <scope>NUCLEOTIDE SEQUENCE [LARGE SCALE GENOMIC DNA]</scope>
    <source>
        <strain evidence="1">cv. AL8/78</strain>
    </source>
</reference>
<evidence type="ECO:0000313" key="1">
    <source>
        <dbReference type="EnsemblPlants" id="AET6Gv20569500.21"/>
    </source>
</evidence>
<protein>
    <submittedName>
        <fullName evidence="1">Uncharacterized protein</fullName>
    </submittedName>
</protein>
<reference evidence="1" key="4">
    <citation type="submission" date="2019-03" db="UniProtKB">
        <authorList>
            <consortium name="EnsemblPlants"/>
        </authorList>
    </citation>
    <scope>IDENTIFICATION</scope>
</reference>
<organism evidence="1 2">
    <name type="scientific">Aegilops tauschii subsp. strangulata</name>
    <name type="common">Goatgrass</name>
    <dbReference type="NCBI Taxonomy" id="200361"/>
    <lineage>
        <taxon>Eukaryota</taxon>
        <taxon>Viridiplantae</taxon>
        <taxon>Streptophyta</taxon>
        <taxon>Embryophyta</taxon>
        <taxon>Tracheophyta</taxon>
        <taxon>Spermatophyta</taxon>
        <taxon>Magnoliopsida</taxon>
        <taxon>Liliopsida</taxon>
        <taxon>Poales</taxon>
        <taxon>Poaceae</taxon>
        <taxon>BOP clade</taxon>
        <taxon>Pooideae</taxon>
        <taxon>Triticodae</taxon>
        <taxon>Triticeae</taxon>
        <taxon>Triticinae</taxon>
        <taxon>Aegilops</taxon>
    </lineage>
</organism>